<sequence>AFHTYPPLQVPWYSVVGTHHQIDETRYFRKQIPIPLHHTMDIIGIDTIGLQDPLKNVSLEKDSQDQVDWLKQTLVDTTSDWHIVIGRHSLNKCQVENFGKGTKQHLHNLLLPVFLKYGVHVYLHGHEQFSLHVQDKGITCIGNPVHFFENNSHACEDETYSWAKDAHNGFILYRVCPLEM</sequence>
<organism evidence="3 4">
    <name type="scientific">Taxus chinensis</name>
    <name type="common">Chinese yew</name>
    <name type="synonym">Taxus wallichiana var. chinensis</name>
    <dbReference type="NCBI Taxonomy" id="29808"/>
    <lineage>
        <taxon>Eukaryota</taxon>
        <taxon>Viridiplantae</taxon>
        <taxon>Streptophyta</taxon>
        <taxon>Embryophyta</taxon>
        <taxon>Tracheophyta</taxon>
        <taxon>Spermatophyta</taxon>
        <taxon>Pinopsida</taxon>
        <taxon>Pinidae</taxon>
        <taxon>Conifers II</taxon>
        <taxon>Cupressales</taxon>
        <taxon>Taxaceae</taxon>
        <taxon>Taxus</taxon>
    </lineage>
</organism>
<keyword evidence="4" id="KW-1185">Reference proteome</keyword>
<dbReference type="PANTHER" id="PTHR10161:SF57">
    <property type="entry name" value="PROTEIN WITH METALLOPHOSPHATASE DOMAIN"/>
    <property type="match status" value="1"/>
</dbReference>
<evidence type="ECO:0008006" key="5">
    <source>
        <dbReference type="Google" id="ProtNLM"/>
    </source>
</evidence>
<dbReference type="Gene3D" id="3.60.21.10">
    <property type="match status" value="1"/>
</dbReference>
<name>A0AA38CWL6_TAXCH</name>
<feature type="non-terminal residue" evidence="3">
    <location>
        <position position="180"/>
    </location>
</feature>
<comment type="caution">
    <text evidence="3">The sequence shown here is derived from an EMBL/GenBank/DDBJ whole genome shotgun (WGS) entry which is preliminary data.</text>
</comment>
<keyword evidence="2" id="KW-0378">Hydrolase</keyword>
<proteinExistence type="predicted"/>
<reference evidence="3 4" key="1">
    <citation type="journal article" date="2021" name="Nat. Plants">
        <title>The Taxus genome provides insights into paclitaxel biosynthesis.</title>
        <authorList>
            <person name="Xiong X."/>
            <person name="Gou J."/>
            <person name="Liao Q."/>
            <person name="Li Y."/>
            <person name="Zhou Q."/>
            <person name="Bi G."/>
            <person name="Li C."/>
            <person name="Du R."/>
            <person name="Wang X."/>
            <person name="Sun T."/>
            <person name="Guo L."/>
            <person name="Liang H."/>
            <person name="Lu P."/>
            <person name="Wu Y."/>
            <person name="Zhang Z."/>
            <person name="Ro D.K."/>
            <person name="Shang Y."/>
            <person name="Huang S."/>
            <person name="Yan J."/>
        </authorList>
    </citation>
    <scope>NUCLEOTIDE SEQUENCE [LARGE SCALE GENOMIC DNA]</scope>
    <source>
        <strain evidence="3">Ta-2019</strain>
    </source>
</reference>
<protein>
    <recommendedName>
        <fullName evidence="5">Calcineurin-like phosphoesterase domain-containing protein</fullName>
    </recommendedName>
</protein>
<keyword evidence="1" id="KW-0732">Signal</keyword>
<evidence type="ECO:0000313" key="4">
    <source>
        <dbReference type="Proteomes" id="UP000824469"/>
    </source>
</evidence>
<accession>A0AA38CWL6</accession>
<evidence type="ECO:0000313" key="3">
    <source>
        <dbReference type="EMBL" id="KAH9304698.1"/>
    </source>
</evidence>
<dbReference type="OMA" id="HACEDET"/>
<gene>
    <name evidence="3" type="ORF">KI387_009102</name>
</gene>
<evidence type="ECO:0000256" key="1">
    <source>
        <dbReference type="ARBA" id="ARBA00022729"/>
    </source>
</evidence>
<dbReference type="InterPro" id="IPR051558">
    <property type="entry name" value="Metallophosphoesterase_PAP"/>
</dbReference>
<dbReference type="AlphaFoldDB" id="A0AA38CWL6"/>
<feature type="non-terminal residue" evidence="3">
    <location>
        <position position="1"/>
    </location>
</feature>
<dbReference type="Proteomes" id="UP000824469">
    <property type="component" value="Unassembled WGS sequence"/>
</dbReference>
<dbReference type="GO" id="GO:0016787">
    <property type="term" value="F:hydrolase activity"/>
    <property type="evidence" value="ECO:0007669"/>
    <property type="project" value="UniProtKB-KW"/>
</dbReference>
<dbReference type="SUPFAM" id="SSF56300">
    <property type="entry name" value="Metallo-dependent phosphatases"/>
    <property type="match status" value="1"/>
</dbReference>
<dbReference type="PANTHER" id="PTHR10161">
    <property type="entry name" value="TARTRATE-RESISTANT ACID PHOSPHATASE TYPE 5"/>
    <property type="match status" value="1"/>
</dbReference>
<dbReference type="InterPro" id="IPR029052">
    <property type="entry name" value="Metallo-depent_PP-like"/>
</dbReference>
<evidence type="ECO:0000256" key="2">
    <source>
        <dbReference type="ARBA" id="ARBA00022801"/>
    </source>
</evidence>
<dbReference type="EMBL" id="JAHRHJ020000008">
    <property type="protein sequence ID" value="KAH9304698.1"/>
    <property type="molecule type" value="Genomic_DNA"/>
</dbReference>